<proteinExistence type="predicted"/>
<reference evidence="3" key="1">
    <citation type="submission" date="2016-11" db="UniProtKB">
        <authorList>
            <consortium name="WormBaseParasite"/>
        </authorList>
    </citation>
    <scope>IDENTIFICATION</scope>
</reference>
<keyword evidence="2" id="KW-1185">Reference proteome</keyword>
<protein>
    <submittedName>
        <fullName evidence="3">Uncharacterized protein</fullName>
    </submittedName>
</protein>
<dbReference type="Proteomes" id="UP000095280">
    <property type="component" value="Unplaced"/>
</dbReference>
<accession>A0A1I8FJU1</accession>
<feature type="compositionally biased region" description="Basic residues" evidence="1">
    <location>
        <begin position="1"/>
        <end position="20"/>
    </location>
</feature>
<evidence type="ECO:0000256" key="1">
    <source>
        <dbReference type="SAM" id="MobiDB-lite"/>
    </source>
</evidence>
<sequence length="41" mass="4966">MRLRLRMIRPPLPRRRRTRLGRPWPASWSRSGQPSAGRRRS</sequence>
<organism evidence="2 3">
    <name type="scientific">Macrostomum lignano</name>
    <dbReference type="NCBI Taxonomy" id="282301"/>
    <lineage>
        <taxon>Eukaryota</taxon>
        <taxon>Metazoa</taxon>
        <taxon>Spiralia</taxon>
        <taxon>Lophotrochozoa</taxon>
        <taxon>Platyhelminthes</taxon>
        <taxon>Rhabditophora</taxon>
        <taxon>Macrostomorpha</taxon>
        <taxon>Macrostomida</taxon>
        <taxon>Macrostomidae</taxon>
        <taxon>Macrostomum</taxon>
    </lineage>
</organism>
<evidence type="ECO:0000313" key="3">
    <source>
        <dbReference type="WBParaSite" id="maker-unitig_37888-snap-gene-0.1-mRNA-1"/>
    </source>
</evidence>
<name>A0A1I8FJU1_9PLAT</name>
<evidence type="ECO:0000313" key="2">
    <source>
        <dbReference type="Proteomes" id="UP000095280"/>
    </source>
</evidence>
<dbReference type="WBParaSite" id="maker-unitig_37888-snap-gene-0.1-mRNA-1">
    <property type="protein sequence ID" value="maker-unitig_37888-snap-gene-0.1-mRNA-1"/>
    <property type="gene ID" value="maker-unitig_37888-snap-gene-0.1"/>
</dbReference>
<feature type="region of interest" description="Disordered" evidence="1">
    <location>
        <begin position="1"/>
        <end position="41"/>
    </location>
</feature>
<dbReference type="AlphaFoldDB" id="A0A1I8FJU1"/>